<feature type="transmembrane region" description="Helical" evidence="7">
    <location>
        <begin position="387"/>
        <end position="410"/>
    </location>
</feature>
<keyword evidence="3 6" id="KW-0547">Nucleotide-binding</keyword>
<evidence type="ECO:0000313" key="9">
    <source>
        <dbReference type="EMBL" id="AGA25994.1"/>
    </source>
</evidence>
<dbReference type="Gene3D" id="3.30.200.20">
    <property type="entry name" value="Phosphorylase Kinase, domain 1"/>
    <property type="match status" value="1"/>
</dbReference>
<dbReference type="EMBL" id="CP003364">
    <property type="protein sequence ID" value="AGA25994.1"/>
    <property type="molecule type" value="Genomic_DNA"/>
</dbReference>
<feature type="repeat" description="WD" evidence="5">
    <location>
        <begin position="758"/>
        <end position="799"/>
    </location>
</feature>
<dbReference type="InterPro" id="IPR000719">
    <property type="entry name" value="Prot_kinase_dom"/>
</dbReference>
<organism evidence="9 10">
    <name type="scientific">Singulisphaera acidiphila (strain ATCC BAA-1392 / DSM 18658 / VKM B-2454 / MOB10)</name>
    <dbReference type="NCBI Taxonomy" id="886293"/>
    <lineage>
        <taxon>Bacteria</taxon>
        <taxon>Pseudomonadati</taxon>
        <taxon>Planctomycetota</taxon>
        <taxon>Planctomycetia</taxon>
        <taxon>Isosphaerales</taxon>
        <taxon>Isosphaeraceae</taxon>
        <taxon>Singulisphaera</taxon>
    </lineage>
</organism>
<keyword evidence="1 5" id="KW-0853">WD repeat</keyword>
<feature type="repeat" description="WD" evidence="5">
    <location>
        <begin position="498"/>
        <end position="539"/>
    </location>
</feature>
<dbReference type="PROSITE" id="PS00678">
    <property type="entry name" value="WD_REPEATS_1"/>
    <property type="match status" value="3"/>
</dbReference>
<keyword evidence="7" id="KW-1133">Transmembrane helix</keyword>
<keyword evidence="4 6" id="KW-0067">ATP-binding</keyword>
<keyword evidence="9" id="KW-0418">Kinase</keyword>
<dbReference type="eggNOG" id="COG0515">
    <property type="taxonomic scope" value="Bacteria"/>
</dbReference>
<dbReference type="PROSITE" id="PS00107">
    <property type="entry name" value="PROTEIN_KINASE_ATP"/>
    <property type="match status" value="1"/>
</dbReference>
<feature type="binding site" evidence="6">
    <location>
        <position position="123"/>
    </location>
    <ligand>
        <name>ATP</name>
        <dbReference type="ChEBI" id="CHEBI:30616"/>
    </ligand>
</feature>
<dbReference type="SMART" id="SM00320">
    <property type="entry name" value="WD40"/>
    <property type="match status" value="12"/>
</dbReference>
<dbReference type="Proteomes" id="UP000010798">
    <property type="component" value="Chromosome"/>
</dbReference>
<keyword evidence="10" id="KW-1185">Reference proteome</keyword>
<dbReference type="KEGG" id="saci:Sinac_1615"/>
<dbReference type="CDD" id="cd14014">
    <property type="entry name" value="STKc_PknB_like"/>
    <property type="match status" value="1"/>
</dbReference>
<feature type="repeat" description="WD" evidence="5">
    <location>
        <begin position="596"/>
        <end position="630"/>
    </location>
</feature>
<feature type="repeat" description="WD" evidence="5">
    <location>
        <begin position="1081"/>
        <end position="1113"/>
    </location>
</feature>
<evidence type="ECO:0000256" key="7">
    <source>
        <dbReference type="SAM" id="Phobius"/>
    </source>
</evidence>
<dbReference type="PROSITE" id="PS50082">
    <property type="entry name" value="WD_REPEATS_2"/>
    <property type="match status" value="10"/>
</dbReference>
<gene>
    <name evidence="9" type="ordered locus">Sinac_1615</name>
</gene>
<feature type="repeat" description="WD" evidence="5">
    <location>
        <begin position="953"/>
        <end position="994"/>
    </location>
</feature>
<dbReference type="SMART" id="SM00220">
    <property type="entry name" value="S_TKc"/>
    <property type="match status" value="1"/>
</dbReference>
<evidence type="ECO:0000313" key="10">
    <source>
        <dbReference type="Proteomes" id="UP000010798"/>
    </source>
</evidence>
<dbReference type="PROSITE" id="PS00108">
    <property type="entry name" value="PROTEIN_KINASE_ST"/>
    <property type="match status" value="1"/>
</dbReference>
<dbReference type="InterPro" id="IPR008271">
    <property type="entry name" value="Ser/Thr_kinase_AS"/>
</dbReference>
<dbReference type="InterPro" id="IPR015943">
    <property type="entry name" value="WD40/YVTN_repeat-like_dom_sf"/>
</dbReference>
<dbReference type="STRING" id="886293.Sinac_1615"/>
<evidence type="ECO:0000256" key="1">
    <source>
        <dbReference type="ARBA" id="ARBA00022574"/>
    </source>
</evidence>
<feature type="repeat" description="WD" evidence="5">
    <location>
        <begin position="1039"/>
        <end position="1080"/>
    </location>
</feature>
<dbReference type="Pfam" id="PF00069">
    <property type="entry name" value="Pkinase"/>
    <property type="match status" value="1"/>
</dbReference>
<feature type="repeat" description="WD" evidence="5">
    <location>
        <begin position="633"/>
        <end position="674"/>
    </location>
</feature>
<evidence type="ECO:0000259" key="8">
    <source>
        <dbReference type="PROSITE" id="PS50011"/>
    </source>
</evidence>
<dbReference type="InterPro" id="IPR001680">
    <property type="entry name" value="WD40_rpt"/>
</dbReference>
<feature type="repeat" description="WD" evidence="5">
    <location>
        <begin position="997"/>
        <end position="1038"/>
    </location>
</feature>
<dbReference type="GO" id="GO:0004672">
    <property type="term" value="F:protein kinase activity"/>
    <property type="evidence" value="ECO:0007669"/>
    <property type="project" value="InterPro"/>
</dbReference>
<dbReference type="PANTHER" id="PTHR19879:SF9">
    <property type="entry name" value="TRANSCRIPTION INITIATION FACTOR TFIID SUBUNIT 5"/>
    <property type="match status" value="1"/>
</dbReference>
<feature type="repeat" description="WD" evidence="5">
    <location>
        <begin position="675"/>
        <end position="716"/>
    </location>
</feature>
<dbReference type="SUPFAM" id="SSF56112">
    <property type="entry name" value="Protein kinase-like (PK-like)"/>
    <property type="match status" value="1"/>
</dbReference>
<evidence type="ECO:0000256" key="3">
    <source>
        <dbReference type="ARBA" id="ARBA00022741"/>
    </source>
</evidence>
<accession>L0D9C9</accession>
<dbReference type="CDD" id="cd00200">
    <property type="entry name" value="WD40"/>
    <property type="match status" value="2"/>
</dbReference>
<evidence type="ECO:0000256" key="5">
    <source>
        <dbReference type="PROSITE-ProRule" id="PRU00221"/>
    </source>
</evidence>
<dbReference type="PROSITE" id="PS50294">
    <property type="entry name" value="WD_REPEATS_REGION"/>
    <property type="match status" value="7"/>
</dbReference>
<dbReference type="eggNOG" id="COG2319">
    <property type="taxonomic scope" value="Bacteria"/>
</dbReference>
<name>L0D9C9_SINAD</name>
<dbReference type="HOGENOM" id="CLU_005857_0_0_0"/>
<evidence type="ECO:0000256" key="6">
    <source>
        <dbReference type="PROSITE-ProRule" id="PRU10141"/>
    </source>
</evidence>
<protein>
    <submittedName>
        <fullName evidence="9">WD domain, G-beta repeat-containing protein,protein kinase family protein</fullName>
    </submittedName>
</protein>
<dbReference type="PANTHER" id="PTHR19879">
    <property type="entry name" value="TRANSCRIPTION INITIATION FACTOR TFIID"/>
    <property type="match status" value="1"/>
</dbReference>
<keyword evidence="9" id="KW-0808">Transferase</keyword>
<feature type="domain" description="Protein kinase" evidence="8">
    <location>
        <begin position="94"/>
        <end position="362"/>
    </location>
</feature>
<evidence type="ECO:0000256" key="4">
    <source>
        <dbReference type="ARBA" id="ARBA00022840"/>
    </source>
</evidence>
<dbReference type="Pfam" id="PF00400">
    <property type="entry name" value="WD40"/>
    <property type="match status" value="9"/>
</dbReference>
<dbReference type="InterPro" id="IPR036322">
    <property type="entry name" value="WD40_repeat_dom_sf"/>
</dbReference>
<proteinExistence type="predicted"/>
<evidence type="ECO:0000256" key="2">
    <source>
        <dbReference type="ARBA" id="ARBA00022737"/>
    </source>
</evidence>
<keyword evidence="7" id="KW-0812">Transmembrane</keyword>
<dbReference type="GO" id="GO:0005524">
    <property type="term" value="F:ATP binding"/>
    <property type="evidence" value="ECO:0007669"/>
    <property type="project" value="UniProtKB-UniRule"/>
</dbReference>
<dbReference type="PROSITE" id="PS50011">
    <property type="entry name" value="PROTEIN_KINASE_DOM"/>
    <property type="match status" value="1"/>
</dbReference>
<dbReference type="Gene3D" id="2.130.10.10">
    <property type="entry name" value="YVTN repeat-like/Quinoprotein amine dehydrogenase"/>
    <property type="match status" value="4"/>
</dbReference>
<dbReference type="InterPro" id="IPR017441">
    <property type="entry name" value="Protein_kinase_ATP_BS"/>
</dbReference>
<dbReference type="SUPFAM" id="SSF50978">
    <property type="entry name" value="WD40 repeat-like"/>
    <property type="match status" value="2"/>
</dbReference>
<keyword evidence="7" id="KW-0472">Membrane</keyword>
<feature type="repeat" description="WD" evidence="5">
    <location>
        <begin position="716"/>
        <end position="751"/>
    </location>
</feature>
<dbReference type="InterPro" id="IPR019775">
    <property type="entry name" value="WD40_repeat_CS"/>
</dbReference>
<reference evidence="9 10" key="1">
    <citation type="submission" date="2012-02" db="EMBL/GenBank/DDBJ databases">
        <title>Complete sequence of chromosome of Singulisphaera acidiphila DSM 18658.</title>
        <authorList>
            <consortium name="US DOE Joint Genome Institute (JGI-PGF)"/>
            <person name="Lucas S."/>
            <person name="Copeland A."/>
            <person name="Lapidus A."/>
            <person name="Glavina del Rio T."/>
            <person name="Dalin E."/>
            <person name="Tice H."/>
            <person name="Bruce D."/>
            <person name="Goodwin L."/>
            <person name="Pitluck S."/>
            <person name="Peters L."/>
            <person name="Ovchinnikova G."/>
            <person name="Chertkov O."/>
            <person name="Kyrpides N."/>
            <person name="Mavromatis K."/>
            <person name="Ivanova N."/>
            <person name="Brettin T."/>
            <person name="Detter J.C."/>
            <person name="Han C."/>
            <person name="Larimer F."/>
            <person name="Land M."/>
            <person name="Hauser L."/>
            <person name="Markowitz V."/>
            <person name="Cheng J.-F."/>
            <person name="Hugenholtz P."/>
            <person name="Woyke T."/>
            <person name="Wu D."/>
            <person name="Tindall B."/>
            <person name="Pomrenke H."/>
            <person name="Brambilla E."/>
            <person name="Klenk H.-P."/>
            <person name="Eisen J.A."/>
        </authorList>
    </citation>
    <scope>NUCLEOTIDE SEQUENCE [LARGE SCALE GENOMIC DNA]</scope>
    <source>
        <strain evidence="10">ATCC BAA-1392 / DSM 18658 / VKM B-2454 / MOB10</strain>
    </source>
</reference>
<dbReference type="InterPro" id="IPR011009">
    <property type="entry name" value="Kinase-like_dom_sf"/>
</dbReference>
<dbReference type="Gene3D" id="1.10.510.10">
    <property type="entry name" value="Transferase(Phosphotransferase) domain 1"/>
    <property type="match status" value="1"/>
</dbReference>
<dbReference type="AlphaFoldDB" id="L0D9C9"/>
<keyword evidence="2" id="KW-0677">Repeat</keyword>
<sequence>MHNQKGRGDDRPMPPIACPSRSRLSEFNLGRLPEEDLEAIAEHLERCGRCEAALKELDGEPDAVVASLRGLSALNGMPYQPSSPMTLPTRLGSYEVLSELGRGAMGIVYQARHSELRRVVALKMLLGGEFAREENRTRFRAEAEAVARLQHPNIIQIFELGEWRANDLGPPCPYLTLEFVDGGNLGSRLAGNPQSPALAAQWLLTLAHAVHYAHGQGIVHRDLKPSNVLLTADGRLKLCDFGVAKLVTGSGLDTLGGQLVGTPEYMAPEQADGQGRLAGPVSDVYGLGGILYTMLTGRPAFQSPSVLGTLEQVLSREPIAPRRLQPAVPRDLETICLKCLQKEPRRRYASAAQLAEDLERYLDGRAIMARPTGWVDRCWKWSRRRPAVALLSAATVAVTILSFILIAWQWRRAEYEATAQAAAKVEAEQLGRKAIEGQTELALNHGLDLCSRGEVGHGLLWMARSLELAEGAAIHGLDRATRINLADWAGQFSQPRWTVQNSGPILDLAFSRDGRTLVSVGKDRNIRTWDTDSGRESGAPLKPAEIREDQWVSRVALNPRDGRMVVTVEEGNASFWDLERRTRTGPSLSHPSEHVIWGLAFSPDGRKLVTCCDDGAARWWDVTTGNRIGEPLWHGDEAGYYTLALSPDGRTLVTGGKDLRAVRWDVETGRQIGTPLMHKSPVHMIAFLRDGRRVVTGTRDGGLRIWDTATDQVTDLPPQGSSVTGLASSPDGRLMVTGTAGGYLRIWDTTTLRPTGPTYKLSSAVTGLTFHPDGHSLAIGQDDGTIRLWAVPRLRSLGSPIKAGSAVHGLAFSPDGQSLLTSSSRGSQRWDLNGNPLGPLMDSRRYEPDGKVLSEDGGRTYDIVDFIEATAVSPDRRTFAVARWAGNERHVRGCAEVWDLATGTRLHKTVEQPLPLAGVVYHPNSTQLLTWDAQPRSALLWDVPGLRSGRPIIRSLNSPIRQAVFSPDGKTLLLACRDGTARLWDIARDQEIIPERRPDHGYPMTAVAFDPLGPRIVTGCQAGTLGIWNLTKGLLIRDIRGNADEVTSLTFSPDGRSLLTASYDGTARFWDVESGQQLGPPLRHTDAVLCAIFHPDGRSVVTGTKDGIVQRWQAPLPPLEGSVDQVRLAVEIQTGMSMDQQGAIHTFPTTKQ</sequence>